<name>A0AAE7RWB0_9CAUD</name>
<keyword evidence="2" id="KW-1185">Reference proteome</keyword>
<sequence>MNRTYSDKIPTTIERDSNGYYLYRWDIQTEQRDEFISYSYYEVTVWPTLTANKILETCINELWGTDVEAKKLNDYNAALLGILDESYIDIYKDFLQKRKELKEQVDSDFIAYEQMQDDQIVNK</sequence>
<dbReference type="KEGG" id="vg:75692230"/>
<protein>
    <submittedName>
        <fullName evidence="1">Uncharacterized protein</fullName>
    </submittedName>
</protein>
<proteinExistence type="predicted"/>
<dbReference type="EMBL" id="MZ130475">
    <property type="protein sequence ID" value="QWM89118.1"/>
    <property type="molecule type" value="Genomic_DNA"/>
</dbReference>
<dbReference type="RefSeq" id="YP_010358690.1">
    <property type="nucleotide sequence ID" value="NC_062765.1"/>
</dbReference>
<dbReference type="Proteomes" id="UP000827388">
    <property type="component" value="Segment"/>
</dbReference>
<accession>A0AAE7RWB0</accession>
<evidence type="ECO:0000313" key="2">
    <source>
        <dbReference type="Proteomes" id="UP000827388"/>
    </source>
</evidence>
<reference evidence="1 2" key="1">
    <citation type="submission" date="2021-04" db="EMBL/GenBank/DDBJ databases">
        <authorList>
            <person name="Shkoporov A.N."/>
            <person name="Stockdale S.R."/>
            <person name="Guerin E."/>
            <person name="Ross R.P."/>
            <person name="Hill C."/>
        </authorList>
    </citation>
    <scope>NUCLEOTIDE SEQUENCE [LARGE SCALE GENOMIC DNA]</scope>
    <source>
        <strain evidence="2">cr30_1</strain>
    </source>
</reference>
<gene>
    <name evidence="1" type="primary">gp_05818</name>
</gene>
<dbReference type="GeneID" id="75692230"/>
<organism evidence="1 2">
    <name type="scientific">uncultured phage cr30_1</name>
    <dbReference type="NCBI Taxonomy" id="2986411"/>
    <lineage>
        <taxon>Viruses</taxon>
        <taxon>Duplodnaviria</taxon>
        <taxon>Heunggongvirae</taxon>
        <taxon>Uroviricota</taxon>
        <taxon>Caudoviricetes</taxon>
        <taxon>Crassvirales</taxon>
        <taxon>Suoliviridae</taxon>
        <taxon>Boorivirinae</taxon>
        <taxon>Cohcovirus</taxon>
        <taxon>Cohcovirus splanchnicus</taxon>
    </lineage>
</organism>
<evidence type="ECO:0000313" key="1">
    <source>
        <dbReference type="EMBL" id="QWM89118.1"/>
    </source>
</evidence>